<evidence type="ECO:0000313" key="1">
    <source>
        <dbReference type="EMBL" id="MDI6450124.1"/>
    </source>
</evidence>
<dbReference type="Proteomes" id="UP001431776">
    <property type="component" value="Unassembled WGS sequence"/>
</dbReference>
<proteinExistence type="predicted"/>
<comment type="caution">
    <text evidence="1">The sequence shown here is derived from an EMBL/GenBank/DDBJ whole genome shotgun (WGS) entry which is preliminary data.</text>
</comment>
<protein>
    <submittedName>
        <fullName evidence="1">Uncharacterized protein</fullName>
    </submittedName>
</protein>
<gene>
    <name evidence="1" type="ORF">QJ522_13780</name>
</gene>
<dbReference type="EMBL" id="JASCXX010000016">
    <property type="protein sequence ID" value="MDI6450124.1"/>
    <property type="molecule type" value="Genomic_DNA"/>
</dbReference>
<sequence>MAERCEIECPCCGGVHVVDVPSRFACVRSVHIKKTVPRLNHMALFRRLSEEIQRRCPNTRQLYHLVCIRP</sequence>
<name>A0AAW6U2G6_9BACT</name>
<evidence type="ECO:0000313" key="2">
    <source>
        <dbReference type="Proteomes" id="UP001431776"/>
    </source>
</evidence>
<organism evidence="1 2">
    <name type="scientific">Anaerobaca lacustris</name>
    <dbReference type="NCBI Taxonomy" id="3044600"/>
    <lineage>
        <taxon>Bacteria</taxon>
        <taxon>Pseudomonadati</taxon>
        <taxon>Planctomycetota</taxon>
        <taxon>Phycisphaerae</taxon>
        <taxon>Sedimentisphaerales</taxon>
        <taxon>Anaerobacaceae</taxon>
        <taxon>Anaerobaca</taxon>
    </lineage>
</organism>
<accession>A0AAW6U2G6</accession>
<dbReference type="AlphaFoldDB" id="A0AAW6U2G6"/>
<keyword evidence="2" id="KW-1185">Reference proteome</keyword>
<dbReference type="RefSeq" id="WP_349245533.1">
    <property type="nucleotide sequence ID" value="NZ_JASCXX010000016.1"/>
</dbReference>
<reference evidence="1" key="1">
    <citation type="submission" date="2023-05" db="EMBL/GenBank/DDBJ databases">
        <title>Anaerotaeda fermentans gen. nov., sp. nov., a novel anaerobic planctomycete of the new family within the order Sedimentisphaerales isolated from Taman Peninsula, Russia.</title>
        <authorList>
            <person name="Khomyakova M.A."/>
            <person name="Merkel A.Y."/>
            <person name="Slobodkin A.I."/>
        </authorList>
    </citation>
    <scope>NUCLEOTIDE SEQUENCE</scope>
    <source>
        <strain evidence="1">M17dextr</strain>
    </source>
</reference>